<proteinExistence type="predicted"/>
<dbReference type="AlphaFoldDB" id="A0A9P4NZJ9"/>
<feature type="region of interest" description="Disordered" evidence="5">
    <location>
        <begin position="247"/>
        <end position="269"/>
    </location>
</feature>
<evidence type="ECO:0000256" key="5">
    <source>
        <dbReference type="SAM" id="MobiDB-lite"/>
    </source>
</evidence>
<dbReference type="Proteomes" id="UP000800235">
    <property type="component" value="Unassembled WGS sequence"/>
</dbReference>
<dbReference type="EMBL" id="MU007013">
    <property type="protein sequence ID" value="KAF2435399.1"/>
    <property type="molecule type" value="Genomic_DNA"/>
</dbReference>
<name>A0A9P4NZJ9_9PEZI</name>
<evidence type="ECO:0000256" key="1">
    <source>
        <dbReference type="ARBA" id="ARBA00013201"/>
    </source>
</evidence>
<accession>A0A9P4NZJ9</accession>
<keyword evidence="7" id="KW-1185">Reference proteome</keyword>
<feature type="region of interest" description="Disordered" evidence="5">
    <location>
        <begin position="1"/>
        <end position="40"/>
    </location>
</feature>
<dbReference type="GO" id="GO:0016042">
    <property type="term" value="P:lipid catabolic process"/>
    <property type="evidence" value="ECO:0007669"/>
    <property type="project" value="UniProtKB-KW"/>
</dbReference>
<keyword evidence="3" id="KW-0442">Lipid degradation</keyword>
<sequence>MPSTSGKTTTRGDGRKSSLAEQANPLPNSKKPRSRPPESMRDKAWFFHGTLPKYSGPYIVGMMDIEVPVEKPRVFSDITRHKHHILNLETVLMAVYYPSEFGSGAGNDPSGHKNWSRETWLPRPRGKLAKGYGGFAGFGSLAIPFFGRTTMLTKIPAFRNAEPARHWPPPTNSYEHGFSVKNEEGPPPDGESAQPCFPLLIFSHGLGGTRMTYSSLCGEFASYGFVVCALEHRDGSGPRTYVNHVKGTQGNTDHTGCNSNIDHTDEQRKKGYDRVDYTFPRGNPKDTSPNSEKGVDQELRRAQLEMRLAEIEEAYKVLKTISEGNGAQIGQKNLRRKGFKASSSRGLEGINWDLWKDTFYLDEVTMLGHSFGAATTIEVLRNAERFKFVGQGPNEEYHQISNPLLGINSEAFMYWQTNFDTVRSLVEEAKSEEESHGAPSWLLTMTANPQRAIDLNIGASLEFLKAVMKGRSAIITRTMRDEGILQIPTLEKVLTERRPASKWTAVRLKILHQFRQRVVPKLERKLRRKTAAFEPSDEIWMHVNSSSEELSDWEKEKAARRLGKKADEELRLCANK</sequence>
<feature type="region of interest" description="Disordered" evidence="5">
    <location>
        <begin position="163"/>
        <end position="191"/>
    </location>
</feature>
<evidence type="ECO:0000256" key="4">
    <source>
        <dbReference type="ARBA" id="ARBA00023098"/>
    </source>
</evidence>
<dbReference type="OrthoDB" id="2363873at2759"/>
<feature type="compositionally biased region" description="Polar residues" evidence="5">
    <location>
        <begin position="247"/>
        <end position="261"/>
    </location>
</feature>
<evidence type="ECO:0000256" key="2">
    <source>
        <dbReference type="ARBA" id="ARBA00022801"/>
    </source>
</evidence>
<dbReference type="InterPro" id="IPR029058">
    <property type="entry name" value="AB_hydrolase_fold"/>
</dbReference>
<dbReference type="GO" id="GO:0003847">
    <property type="term" value="F:1-alkyl-2-acetylglycerophosphocholine esterase activity"/>
    <property type="evidence" value="ECO:0007669"/>
    <property type="project" value="UniProtKB-EC"/>
</dbReference>
<dbReference type="PANTHER" id="PTHR10272:SF0">
    <property type="entry name" value="PLATELET-ACTIVATING FACTOR ACETYLHYDROLASE"/>
    <property type="match status" value="1"/>
</dbReference>
<keyword evidence="2" id="KW-0378">Hydrolase</keyword>
<dbReference type="Pfam" id="PF03403">
    <property type="entry name" value="PAF-AH_p_II"/>
    <property type="match status" value="1"/>
</dbReference>
<dbReference type="SUPFAM" id="SSF53474">
    <property type="entry name" value="alpha/beta-Hydrolases"/>
    <property type="match status" value="1"/>
</dbReference>
<protein>
    <recommendedName>
        <fullName evidence="1">1-alkyl-2-acetylglycerophosphocholine esterase</fullName>
        <ecNumber evidence="1">3.1.1.47</ecNumber>
    </recommendedName>
</protein>
<evidence type="ECO:0000313" key="6">
    <source>
        <dbReference type="EMBL" id="KAF2435399.1"/>
    </source>
</evidence>
<comment type="caution">
    <text evidence="6">The sequence shown here is derived from an EMBL/GenBank/DDBJ whole genome shotgun (WGS) entry which is preliminary data.</text>
</comment>
<evidence type="ECO:0000256" key="3">
    <source>
        <dbReference type="ARBA" id="ARBA00022963"/>
    </source>
</evidence>
<dbReference type="PANTHER" id="PTHR10272">
    <property type="entry name" value="PLATELET-ACTIVATING FACTOR ACETYLHYDROLASE"/>
    <property type="match status" value="1"/>
</dbReference>
<keyword evidence="4" id="KW-0443">Lipid metabolism</keyword>
<organism evidence="6 7">
    <name type="scientific">Tothia fuscella</name>
    <dbReference type="NCBI Taxonomy" id="1048955"/>
    <lineage>
        <taxon>Eukaryota</taxon>
        <taxon>Fungi</taxon>
        <taxon>Dikarya</taxon>
        <taxon>Ascomycota</taxon>
        <taxon>Pezizomycotina</taxon>
        <taxon>Dothideomycetes</taxon>
        <taxon>Pleosporomycetidae</taxon>
        <taxon>Venturiales</taxon>
        <taxon>Cylindrosympodiaceae</taxon>
        <taxon>Tothia</taxon>
    </lineage>
</organism>
<dbReference type="EC" id="3.1.1.47" evidence="1"/>
<gene>
    <name evidence="6" type="ORF">EJ08DRAFT_656408</name>
</gene>
<reference evidence="6" key="1">
    <citation type="journal article" date="2020" name="Stud. Mycol.">
        <title>101 Dothideomycetes genomes: a test case for predicting lifestyles and emergence of pathogens.</title>
        <authorList>
            <person name="Haridas S."/>
            <person name="Albert R."/>
            <person name="Binder M."/>
            <person name="Bloem J."/>
            <person name="Labutti K."/>
            <person name="Salamov A."/>
            <person name="Andreopoulos B."/>
            <person name="Baker S."/>
            <person name="Barry K."/>
            <person name="Bills G."/>
            <person name="Bluhm B."/>
            <person name="Cannon C."/>
            <person name="Castanera R."/>
            <person name="Culley D."/>
            <person name="Daum C."/>
            <person name="Ezra D."/>
            <person name="Gonzalez J."/>
            <person name="Henrissat B."/>
            <person name="Kuo A."/>
            <person name="Liang C."/>
            <person name="Lipzen A."/>
            <person name="Lutzoni F."/>
            <person name="Magnuson J."/>
            <person name="Mondo S."/>
            <person name="Nolan M."/>
            <person name="Ohm R."/>
            <person name="Pangilinan J."/>
            <person name="Park H.-J."/>
            <person name="Ramirez L."/>
            <person name="Alfaro M."/>
            <person name="Sun H."/>
            <person name="Tritt A."/>
            <person name="Yoshinaga Y."/>
            <person name="Zwiers L.-H."/>
            <person name="Turgeon B."/>
            <person name="Goodwin S."/>
            <person name="Spatafora J."/>
            <person name="Crous P."/>
            <person name="Grigoriev I."/>
        </authorList>
    </citation>
    <scope>NUCLEOTIDE SEQUENCE</scope>
    <source>
        <strain evidence="6">CBS 130266</strain>
    </source>
</reference>
<dbReference type="Gene3D" id="3.40.50.1820">
    <property type="entry name" value="alpha/beta hydrolase"/>
    <property type="match status" value="1"/>
</dbReference>
<evidence type="ECO:0000313" key="7">
    <source>
        <dbReference type="Proteomes" id="UP000800235"/>
    </source>
</evidence>